<accession>A0A1G6TCK6</accession>
<name>A0A1G6TCK6_9BACT</name>
<proteinExistence type="predicted"/>
<keyword evidence="2" id="KW-1185">Reference proteome</keyword>
<dbReference type="AlphaFoldDB" id="A0A1G6TCK6"/>
<reference evidence="1 2" key="1">
    <citation type="submission" date="2016-09" db="EMBL/GenBank/DDBJ databases">
        <authorList>
            <person name="Capua I."/>
            <person name="De Benedictis P."/>
            <person name="Joannis T."/>
            <person name="Lombin L.H."/>
            <person name="Cattoli G."/>
        </authorList>
    </citation>
    <scope>NUCLEOTIDE SEQUENCE [LARGE SCALE GENOMIC DNA]</scope>
    <source>
        <strain evidence="1 2">A7P-90m</strain>
    </source>
</reference>
<sequence>MYMVALGALAAYGCSSQEKGDSDFQWQVDKFADIKILRYQVPDFDSLSLGQKKLVFFLSQAALSGRDILWDQNYKYNLAVRRTLEAIYTGYDGDRTTPNFEKFVTYLKRVWFSNGIHHHYSNEKFIPEFSKEYFAELVANTPERSFPKELGTLIEMQSLLVPIIFDPEVARFRVNQTQGVDLVASSAMNYYEGVTQKEAEDFYAKMVNPKDTQPISYGLNSKLVKENGLVFEKVWKVGGMYSAAIEKIVYWLQKAEAVAENDIQKQTIRHLIDYLSSFTRLFMTTCLINIFQR</sequence>
<gene>
    <name evidence="1" type="ORF">SAMN05216323_11171</name>
</gene>
<evidence type="ECO:0000313" key="1">
    <source>
        <dbReference type="EMBL" id="SDD26045.1"/>
    </source>
</evidence>
<organism evidence="1 2">
    <name type="scientific">Williamwhitmania taraxaci</name>
    <dbReference type="NCBI Taxonomy" id="1640674"/>
    <lineage>
        <taxon>Bacteria</taxon>
        <taxon>Pseudomonadati</taxon>
        <taxon>Bacteroidota</taxon>
        <taxon>Bacteroidia</taxon>
        <taxon>Bacteroidales</taxon>
        <taxon>Williamwhitmaniaceae</taxon>
        <taxon>Williamwhitmania</taxon>
    </lineage>
</organism>
<evidence type="ECO:0000313" key="2">
    <source>
        <dbReference type="Proteomes" id="UP000199452"/>
    </source>
</evidence>
<dbReference type="Proteomes" id="UP000199452">
    <property type="component" value="Unassembled WGS sequence"/>
</dbReference>
<protein>
    <submittedName>
        <fullName evidence="1">Dipeptidyl-peptidase-3</fullName>
    </submittedName>
</protein>
<dbReference type="EMBL" id="FMYP01000117">
    <property type="protein sequence ID" value="SDD26045.1"/>
    <property type="molecule type" value="Genomic_DNA"/>
</dbReference>
<dbReference type="STRING" id="1640674.SAMN05216323_11171"/>